<dbReference type="PhylomeDB" id="Q9NAJ3"/>
<evidence type="ECO:0000256" key="6">
    <source>
        <dbReference type="ARBA" id="ARBA00023015"/>
    </source>
</evidence>
<dbReference type="PaxDb" id="6239-Y38E10A.18"/>
<sequence>MVPGPKKRAPKPCLVCGIEKGTLHFGSVVCMACASFFRRTVSFHIRFLCRYSNNCQISQDLRFICRSCRFDKCERVGMRRDLVQQKRNENKLPKYVLESRKGGAGEVVRGYITSAYTAEPRRLKEPATSSAAEPEDGFSIILNMKHDDLLVYYVEEIRNSVRARQQGGIVMSPQNFLETKHRTDQFALDICTMCPGTDLLENPDFEVLYKYCSFSSLWMDLSWINASQDDWNKVLVEKDYTEIPLITYMNQFQATVTAQLARLQLDIFEYAALKSMCIWKLGLLDSTLTLKIVSAEHYYGITCALSKYYRVTKRLEQFEMATRIAEITLLIGPIFNVYRDMLVLYHNLQIEDRFKEE</sequence>
<gene>
    <name evidence="13 15" type="primary">nhr-234</name>
    <name evidence="13" type="ORF">CELE_Y38E10A.18</name>
    <name evidence="15" type="ORF">Y38E10A.18</name>
</gene>
<dbReference type="DIP" id="DIP-24666N"/>
<dbReference type="OrthoDB" id="5789831at2759"/>
<keyword evidence="5" id="KW-0862">Zinc</keyword>
<comment type="similarity">
    <text evidence="2">Belongs to the nuclear hormone receptor family.</text>
</comment>
<dbReference type="InterPro" id="IPR049636">
    <property type="entry name" value="HNF4-like_DBD"/>
</dbReference>
<dbReference type="HOGENOM" id="CLU_066719_0_0_1"/>
<dbReference type="PANTHER" id="PTHR46397:SF4">
    <property type="entry name" value="NR LBD DOMAIN-CONTAINING PROTEIN-RELATED"/>
    <property type="match status" value="1"/>
</dbReference>
<dbReference type="SUPFAM" id="SSF57716">
    <property type="entry name" value="Glucocorticoid receptor-like (DNA-binding domain)"/>
    <property type="match status" value="1"/>
</dbReference>
<dbReference type="RefSeq" id="NP_496701.1">
    <property type="nucleotide sequence ID" value="NM_064300.2"/>
</dbReference>
<accession>Q9NAJ3</accession>
<keyword evidence="14" id="KW-1185">Reference proteome</keyword>
<evidence type="ECO:0000313" key="14">
    <source>
        <dbReference type="Proteomes" id="UP000001940"/>
    </source>
</evidence>
<evidence type="ECO:0000256" key="8">
    <source>
        <dbReference type="ARBA" id="ARBA00023163"/>
    </source>
</evidence>
<evidence type="ECO:0000259" key="11">
    <source>
        <dbReference type="PROSITE" id="PS51030"/>
    </source>
</evidence>
<organism evidence="13 14">
    <name type="scientific">Caenorhabditis elegans</name>
    <dbReference type="NCBI Taxonomy" id="6239"/>
    <lineage>
        <taxon>Eukaryota</taxon>
        <taxon>Metazoa</taxon>
        <taxon>Ecdysozoa</taxon>
        <taxon>Nematoda</taxon>
        <taxon>Chromadorea</taxon>
        <taxon>Rhabditida</taxon>
        <taxon>Rhabditina</taxon>
        <taxon>Rhabditomorpha</taxon>
        <taxon>Rhabditoidea</taxon>
        <taxon>Rhabditidae</taxon>
        <taxon>Peloderinae</taxon>
        <taxon>Caenorhabditis</taxon>
    </lineage>
</organism>
<dbReference type="InterPro" id="IPR013088">
    <property type="entry name" value="Znf_NHR/GATA"/>
</dbReference>
<dbReference type="eggNOG" id="KOG3575">
    <property type="taxonomic scope" value="Eukaryota"/>
</dbReference>
<dbReference type="InterPro" id="IPR000536">
    <property type="entry name" value="Nucl_hrmn_rcpt_lig-bd"/>
</dbReference>
<evidence type="ECO:0000256" key="7">
    <source>
        <dbReference type="ARBA" id="ARBA00023125"/>
    </source>
</evidence>
<dbReference type="PROSITE" id="PS51843">
    <property type="entry name" value="NR_LBD"/>
    <property type="match status" value="1"/>
</dbReference>
<keyword evidence="6" id="KW-0805">Transcription regulation</keyword>
<reference evidence="13 14" key="1">
    <citation type="journal article" date="1998" name="Science">
        <title>Genome sequence of the nematode C. elegans: a platform for investigating biology.</title>
        <authorList>
            <consortium name="The C. elegans sequencing consortium"/>
            <person name="Sulson J.E."/>
            <person name="Waterston R."/>
        </authorList>
    </citation>
    <scope>NUCLEOTIDE SEQUENCE [LARGE SCALE GENOMIC DNA]</scope>
    <source>
        <strain evidence="13 14">Bristol N2</strain>
    </source>
</reference>
<dbReference type="Bgee" id="WBGene00012596">
    <property type="expression patterns" value="Expressed in larva and 1 other cell type or tissue"/>
</dbReference>
<evidence type="ECO:0000259" key="12">
    <source>
        <dbReference type="PROSITE" id="PS51843"/>
    </source>
</evidence>
<dbReference type="Proteomes" id="UP000001940">
    <property type="component" value="Chromosome II"/>
</dbReference>
<evidence type="ECO:0000256" key="4">
    <source>
        <dbReference type="ARBA" id="ARBA00022771"/>
    </source>
</evidence>
<dbReference type="PRINTS" id="PR00047">
    <property type="entry name" value="STROIDFINGER"/>
</dbReference>
<keyword evidence="10" id="KW-0539">Nucleus</keyword>
<dbReference type="GO" id="GO:0005634">
    <property type="term" value="C:nucleus"/>
    <property type="evidence" value="ECO:0007669"/>
    <property type="project" value="UniProtKB-SubCell"/>
</dbReference>
<evidence type="ECO:0000313" key="15">
    <source>
        <dbReference type="WormBase" id="Y38E10A.18"/>
    </source>
</evidence>
<protein>
    <submittedName>
        <fullName evidence="13">Nuclear receptor domain-containing protein</fullName>
    </submittedName>
</protein>
<dbReference type="GO" id="GO:0000978">
    <property type="term" value="F:RNA polymerase II cis-regulatory region sequence-specific DNA binding"/>
    <property type="evidence" value="ECO:0007669"/>
    <property type="project" value="InterPro"/>
</dbReference>
<evidence type="ECO:0000256" key="9">
    <source>
        <dbReference type="ARBA" id="ARBA00023170"/>
    </source>
</evidence>
<dbReference type="AGR" id="WB:WBGene00012596"/>
<evidence type="ECO:0000256" key="3">
    <source>
        <dbReference type="ARBA" id="ARBA00022723"/>
    </source>
</evidence>
<dbReference type="GO" id="GO:0008270">
    <property type="term" value="F:zinc ion binding"/>
    <property type="evidence" value="ECO:0007669"/>
    <property type="project" value="UniProtKB-KW"/>
</dbReference>
<dbReference type="GO" id="GO:0003700">
    <property type="term" value="F:DNA-binding transcription factor activity"/>
    <property type="evidence" value="ECO:0007669"/>
    <property type="project" value="InterPro"/>
</dbReference>
<keyword evidence="7" id="KW-0238">DNA-binding</keyword>
<dbReference type="SMART" id="SM00399">
    <property type="entry name" value="ZnF_C4"/>
    <property type="match status" value="1"/>
</dbReference>
<dbReference type="CTD" id="189663"/>
<feature type="domain" description="Nuclear receptor" evidence="11">
    <location>
        <begin position="10"/>
        <end position="85"/>
    </location>
</feature>
<dbReference type="InParanoid" id="Q9NAJ3"/>
<name>Q9NAJ3_CAEEL</name>
<dbReference type="OMA" id="FDKCEAV"/>
<dbReference type="FunCoup" id="Q9NAJ3">
    <property type="interactions" value="1523"/>
</dbReference>
<keyword evidence="9 13" id="KW-0675">Receptor</keyword>
<dbReference type="PANTHER" id="PTHR46397">
    <property type="entry name" value="NUCLEAR HORMONE RECEPTOR FAMILY-RELATED"/>
    <property type="match status" value="1"/>
</dbReference>
<dbReference type="SMART" id="SM00430">
    <property type="entry name" value="HOLI"/>
    <property type="match status" value="1"/>
</dbReference>
<dbReference type="InterPro" id="IPR001628">
    <property type="entry name" value="Znf_hrmn_rcpt"/>
</dbReference>
<evidence type="ECO:0000256" key="2">
    <source>
        <dbReference type="ARBA" id="ARBA00005993"/>
    </source>
</evidence>
<comment type="interaction">
    <interactant intactId="EBI-325014">
        <id>Q9NAJ3</id>
    </interactant>
    <interactant intactId="EBI-318820">
        <id>O45666</id>
        <label>nhr-49</label>
    </interactant>
    <organismsDiffer>false</organismsDiffer>
    <experiments>4</experiments>
</comment>
<dbReference type="SMR" id="Q9NAJ3"/>
<dbReference type="Pfam" id="PF00105">
    <property type="entry name" value="zf-C4"/>
    <property type="match status" value="1"/>
</dbReference>
<feature type="domain" description="NR LBD" evidence="12">
    <location>
        <begin position="133"/>
        <end position="357"/>
    </location>
</feature>
<dbReference type="InterPro" id="IPR035500">
    <property type="entry name" value="NHR-like_dom_sf"/>
</dbReference>
<dbReference type="AlphaFoldDB" id="Q9NAJ3"/>
<evidence type="ECO:0000256" key="10">
    <source>
        <dbReference type="ARBA" id="ARBA00023242"/>
    </source>
</evidence>
<dbReference type="EMBL" id="BX284602">
    <property type="protein sequence ID" value="CAB54409.1"/>
    <property type="molecule type" value="Genomic_DNA"/>
</dbReference>
<proteinExistence type="evidence at protein level"/>
<evidence type="ECO:0000256" key="5">
    <source>
        <dbReference type="ARBA" id="ARBA00022833"/>
    </source>
</evidence>
<keyword evidence="4" id="KW-0863">Zinc-finger</keyword>
<dbReference type="SUPFAM" id="SSF48508">
    <property type="entry name" value="Nuclear receptor ligand-binding domain"/>
    <property type="match status" value="1"/>
</dbReference>
<dbReference type="Gene3D" id="1.10.565.10">
    <property type="entry name" value="Retinoid X Receptor"/>
    <property type="match status" value="1"/>
</dbReference>
<dbReference type="Gene3D" id="3.30.50.10">
    <property type="entry name" value="Erythroid Transcription Factor GATA-1, subunit A"/>
    <property type="match status" value="1"/>
</dbReference>
<dbReference type="PIR" id="T26668">
    <property type="entry name" value="T26668"/>
</dbReference>
<dbReference type="GeneID" id="189663"/>
<evidence type="ECO:0000256" key="1">
    <source>
        <dbReference type="ARBA" id="ARBA00004123"/>
    </source>
</evidence>
<dbReference type="STRING" id="6239.Y38E10A.18.1"/>
<dbReference type="KEGG" id="cel:CELE_Y38E10A.18"/>
<dbReference type="IntAct" id="Q9NAJ3">
    <property type="interactions" value="1"/>
</dbReference>
<dbReference type="CDD" id="cd06960">
    <property type="entry name" value="NR_DBD_HNF4A"/>
    <property type="match status" value="1"/>
</dbReference>
<keyword evidence="3" id="KW-0479">Metal-binding</keyword>
<dbReference type="PROSITE" id="PS51030">
    <property type="entry name" value="NUCLEAR_REC_DBD_2"/>
    <property type="match status" value="1"/>
</dbReference>
<dbReference type="UCSC" id="Y38E10A.18">
    <property type="organism name" value="c. elegans"/>
</dbReference>
<keyword evidence="8" id="KW-0804">Transcription</keyword>
<dbReference type="WormBase" id="Y38E10A.18">
    <property type="protein sequence ID" value="CE21598"/>
    <property type="gene ID" value="WBGene00012596"/>
    <property type="gene designation" value="nhr-234"/>
</dbReference>
<comment type="subcellular location">
    <subcellularLocation>
        <location evidence="1">Nucleus</location>
    </subcellularLocation>
</comment>
<evidence type="ECO:0000313" key="13">
    <source>
        <dbReference type="EMBL" id="CAB54409.1"/>
    </source>
</evidence>